<gene>
    <name evidence="1" type="ORF">NDU88_003955</name>
</gene>
<comment type="caution">
    <text evidence="1">The sequence shown here is derived from an EMBL/GenBank/DDBJ whole genome shotgun (WGS) entry which is preliminary data.</text>
</comment>
<dbReference type="Proteomes" id="UP001066276">
    <property type="component" value="Chromosome 10"/>
</dbReference>
<dbReference type="AlphaFoldDB" id="A0AAV7MCM1"/>
<evidence type="ECO:0000313" key="1">
    <source>
        <dbReference type="EMBL" id="KAJ1098848.1"/>
    </source>
</evidence>
<protein>
    <submittedName>
        <fullName evidence="1">Uncharacterized protein</fullName>
    </submittedName>
</protein>
<sequence>MAWVYPPRGLDRAACFRPVHRPEAPGGLILDDCSSEAGEGRWFAGPSLFGLLVLLRSAVLGAQASRNGLRRAGGALTRTAPRVT</sequence>
<proteinExistence type="predicted"/>
<accession>A0AAV7MCM1</accession>
<evidence type="ECO:0000313" key="2">
    <source>
        <dbReference type="Proteomes" id="UP001066276"/>
    </source>
</evidence>
<name>A0AAV7MCM1_PLEWA</name>
<dbReference type="EMBL" id="JANPWB010000014">
    <property type="protein sequence ID" value="KAJ1098848.1"/>
    <property type="molecule type" value="Genomic_DNA"/>
</dbReference>
<organism evidence="1 2">
    <name type="scientific">Pleurodeles waltl</name>
    <name type="common">Iberian ribbed newt</name>
    <dbReference type="NCBI Taxonomy" id="8319"/>
    <lineage>
        <taxon>Eukaryota</taxon>
        <taxon>Metazoa</taxon>
        <taxon>Chordata</taxon>
        <taxon>Craniata</taxon>
        <taxon>Vertebrata</taxon>
        <taxon>Euteleostomi</taxon>
        <taxon>Amphibia</taxon>
        <taxon>Batrachia</taxon>
        <taxon>Caudata</taxon>
        <taxon>Salamandroidea</taxon>
        <taxon>Salamandridae</taxon>
        <taxon>Pleurodelinae</taxon>
        <taxon>Pleurodeles</taxon>
    </lineage>
</organism>
<keyword evidence="2" id="KW-1185">Reference proteome</keyword>
<reference evidence="1" key="1">
    <citation type="journal article" date="2022" name="bioRxiv">
        <title>Sequencing and chromosome-scale assembly of the giantPleurodeles waltlgenome.</title>
        <authorList>
            <person name="Brown T."/>
            <person name="Elewa A."/>
            <person name="Iarovenko S."/>
            <person name="Subramanian E."/>
            <person name="Araus A.J."/>
            <person name="Petzold A."/>
            <person name="Susuki M."/>
            <person name="Suzuki K.-i.T."/>
            <person name="Hayashi T."/>
            <person name="Toyoda A."/>
            <person name="Oliveira C."/>
            <person name="Osipova E."/>
            <person name="Leigh N.D."/>
            <person name="Simon A."/>
            <person name="Yun M.H."/>
        </authorList>
    </citation>
    <scope>NUCLEOTIDE SEQUENCE</scope>
    <source>
        <strain evidence="1">20211129_DDA</strain>
        <tissue evidence="1">Liver</tissue>
    </source>
</reference>